<evidence type="ECO:0000256" key="1">
    <source>
        <dbReference type="SAM" id="Coils"/>
    </source>
</evidence>
<dbReference type="OrthoDB" id="7003488at2"/>
<organism evidence="3 4">
    <name type="scientific">Pseudomonas fluorescens</name>
    <dbReference type="NCBI Taxonomy" id="294"/>
    <lineage>
        <taxon>Bacteria</taxon>
        <taxon>Pseudomonadati</taxon>
        <taxon>Pseudomonadota</taxon>
        <taxon>Gammaproteobacteria</taxon>
        <taxon>Pseudomonadales</taxon>
        <taxon>Pseudomonadaceae</taxon>
        <taxon>Pseudomonas</taxon>
    </lineage>
</organism>
<evidence type="ECO:0000256" key="2">
    <source>
        <dbReference type="SAM" id="MobiDB-lite"/>
    </source>
</evidence>
<keyword evidence="1" id="KW-0175">Coiled coil</keyword>
<evidence type="ECO:0000313" key="3">
    <source>
        <dbReference type="EMBL" id="OPA96826.1"/>
    </source>
</evidence>
<sequence length="1533" mass="171060">MTATLSTAQPHNLTAALITQMSIGPAFREVAAGLLREQLQKLYPSLDIDPDIAVVGTPAWAIVDDHVVPAGRYYNALTDLLAIQSVVAIPALYLEGEHFLTQLPIVEPAVHLPVRILDIAEMLNTLAPVILRGYQQTQLAYWNGAEGDSGPRWHSLSTALREFWDVKDLSGWTAADREMANELYRTPDLTTRLLSDPNAVRAYVIDIDEIDAAGKVTHLNEHLISVVIGQQEGRDVILTQSLLLGFKKYSTLELLAKDLPNLLDNSITHKTIQWRLLEPDGDFFDYLACAFVSLQVAAIGAIDFSDLREPDAPQKPLASPPTPQSTVAAPDLQPFIHALPEWLTSASDSDQNTYSRYLKDLAALHSSNQGQSYQDGISPIQEYALDVLNAQMRKDHPNAAPQLLEDLDIGVKSPVLWGLFPMPGQFDTSVFSVAELALQNLIALPIGVTTLRKKSAQALPDWLTFDYLKTLISRADIGNAYPALIKQKLLADPQESKRRQTLYAQHLRLQLPLLALQCKIRDEAGIDELGFRYVVAVMQAEPDDRFVQGQPIVMRPLAFEPTRRLDTTQDTVANMFIIGPIDPAAGPCLLYRPLLDQPLSQYPSPTNLIYALQQSASLRDSVLAWLPDDSRNDYAQYVFPGQLPSPWTVVEFVVDPIKLLIMSGPVVLGTDTLAGDQFVTLYNANANALVELADRQSVSNSDARWATFKRAGWMIFNAALPFLGRTVGVAAWIWQIMDQLQNVVDAQAHPEQQSPWAALTDLLLNIGMALTLHSVSRNAPRREFDAPAATKLPRPIVKPKTPIIKKLATITSDAQSNHDQPLHTSGAINRTPLRLATVLDSFKVAKPAALGPANTALGAHQHLYGRGQTWYAPVGTRWFQVLVDENDSVLIVDPAQPERTGPPLIHNSQGQWFVDTRLRLRGGGPKYLTRKAQALALKRAQELRLQLDTFEKTKKTAQRQLEQTRLAMEAGPSTSAEARRQTYLQTLDNQRKEYESALQKLKELSVNAPTPDYPQKALGYIKAQTKMTGESLREILTRFTPKLRTTLEQIERQAESPQDRHIEDGQSLNELIPVTIEHLEYMQSRFSELDQLGRDGKHLISIIQGTLPGYGVDQLKALRVSISRNLCLAPTSIETAPVAWSTLDQIVNSAEISIQCLQETLLEQSESQLDEQIDTLNSLIEQFQTQDEQLQDFATDFSEHALPTPLQTLRSQLAAYQRQAIRGLGVSTAERDRVRSRPTPPPTPPRLHKKYIRTRFHGQLIGEPRLTDLAKETWLVDVTSPVTSKVIATFHEKTKGVWALRLKTPPTTPSPVDIQTHIRRGQALLDELPAFQVRASARAVRPDRTPISIEQLYHQQAARLEQAANAIEHALTSSNDTESETLPASSVKKALVDAVDVLFQNSNTRVLSAIKQHPPTAWALDWLKQHDAITIKKTLNRRQRGHKADYVSEYSISERLSHEVLWYAEFHYSAEWTPDKAYLSARLKTVEEHRMGAAANTLKGLTSKQRVNFLRSEISLEQARRLFFERPKSESGN</sequence>
<dbReference type="RefSeq" id="WP_078739840.1">
    <property type="nucleotide sequence ID" value="NZ_MSDF01000014.1"/>
</dbReference>
<proteinExistence type="predicted"/>
<dbReference type="EMBL" id="MSDF01000014">
    <property type="protein sequence ID" value="OPA96826.1"/>
    <property type="molecule type" value="Genomic_DNA"/>
</dbReference>
<protein>
    <submittedName>
        <fullName evidence="3">Uncharacterized protein</fullName>
    </submittedName>
</protein>
<evidence type="ECO:0000313" key="4">
    <source>
        <dbReference type="Proteomes" id="UP000190965"/>
    </source>
</evidence>
<name>A0A1T2YYG4_PSEFL</name>
<feature type="coiled-coil region" evidence="1">
    <location>
        <begin position="940"/>
        <end position="1007"/>
    </location>
</feature>
<reference evidence="3 4" key="1">
    <citation type="submission" date="2016-12" db="EMBL/GenBank/DDBJ databases">
        <title>Draft genome sequences of seven strains of Pseudomonas fluorescens that produce 4-formylaminooxyvinylglycine.</title>
        <authorList>
            <person name="Okrent R.A."/>
            <person name="Manning V.A."/>
            <person name="Trippe K.M."/>
        </authorList>
    </citation>
    <scope>NUCLEOTIDE SEQUENCE [LARGE SCALE GENOMIC DNA]</scope>
    <source>
        <strain evidence="3 4">P5A</strain>
    </source>
</reference>
<dbReference type="Proteomes" id="UP000190965">
    <property type="component" value="Unassembled WGS sequence"/>
</dbReference>
<accession>A0A1T2YYG4</accession>
<comment type="caution">
    <text evidence="3">The sequence shown here is derived from an EMBL/GenBank/DDBJ whole genome shotgun (WGS) entry which is preliminary data.</text>
</comment>
<feature type="region of interest" description="Disordered" evidence="2">
    <location>
        <begin position="1227"/>
        <end position="1247"/>
    </location>
</feature>
<gene>
    <name evidence="3" type="ORF">BFW87_10920</name>
</gene>